<evidence type="ECO:0000256" key="4">
    <source>
        <dbReference type="ARBA" id="ARBA00023125"/>
    </source>
</evidence>
<name>A0ABW0AEA1_9ACTN</name>
<evidence type="ECO:0000256" key="1">
    <source>
        <dbReference type="ARBA" id="ARBA00002190"/>
    </source>
</evidence>
<protein>
    <submittedName>
        <fullName evidence="6">Transposase</fullName>
    </submittedName>
</protein>
<evidence type="ECO:0000313" key="7">
    <source>
        <dbReference type="Proteomes" id="UP001596222"/>
    </source>
</evidence>
<evidence type="ECO:0000256" key="2">
    <source>
        <dbReference type="ARBA" id="ARBA00010961"/>
    </source>
</evidence>
<dbReference type="EMBL" id="JBHSKJ010000058">
    <property type="protein sequence ID" value="MFC5150074.1"/>
    <property type="molecule type" value="Genomic_DNA"/>
</dbReference>
<accession>A0ABW0AEA1</accession>
<dbReference type="InterPro" id="IPR001207">
    <property type="entry name" value="Transposase_mutator"/>
</dbReference>
<keyword evidence="5" id="KW-0233">DNA recombination</keyword>
<evidence type="ECO:0000313" key="6">
    <source>
        <dbReference type="EMBL" id="MFC5150074.1"/>
    </source>
</evidence>
<evidence type="ECO:0000256" key="5">
    <source>
        <dbReference type="ARBA" id="ARBA00023172"/>
    </source>
</evidence>
<comment type="similarity">
    <text evidence="2">Belongs to the transposase mutator family.</text>
</comment>
<sequence>MLTDAGAVMLAVPRDRDGLFEPQLVTRGGWRGSTTRFCRCTREA</sequence>
<dbReference type="Pfam" id="PF00872">
    <property type="entry name" value="Transposase_mut"/>
    <property type="match status" value="1"/>
</dbReference>
<evidence type="ECO:0000256" key="3">
    <source>
        <dbReference type="ARBA" id="ARBA00022578"/>
    </source>
</evidence>
<reference evidence="7" key="1">
    <citation type="journal article" date="2019" name="Int. J. Syst. Evol. Microbiol.">
        <title>The Global Catalogue of Microorganisms (GCM) 10K type strain sequencing project: providing services to taxonomists for standard genome sequencing and annotation.</title>
        <authorList>
            <consortium name="The Broad Institute Genomics Platform"/>
            <consortium name="The Broad Institute Genome Sequencing Center for Infectious Disease"/>
            <person name="Wu L."/>
            <person name="Ma J."/>
        </authorList>
    </citation>
    <scope>NUCLEOTIDE SEQUENCE [LARGE SCALE GENOMIC DNA]</scope>
    <source>
        <strain evidence="7">CGMCC 4.1641</strain>
    </source>
</reference>
<dbReference type="RefSeq" id="WP_382051128.1">
    <property type="nucleotide sequence ID" value="NZ_JBHSKJ010000058.1"/>
</dbReference>
<comment type="caution">
    <text evidence="6">The sequence shown here is derived from an EMBL/GenBank/DDBJ whole genome shotgun (WGS) entry which is preliminary data.</text>
</comment>
<organism evidence="6 7">
    <name type="scientific">Streptomyces aureoversilis</name>
    <dbReference type="NCBI Taxonomy" id="67277"/>
    <lineage>
        <taxon>Bacteria</taxon>
        <taxon>Bacillati</taxon>
        <taxon>Actinomycetota</taxon>
        <taxon>Actinomycetes</taxon>
        <taxon>Kitasatosporales</taxon>
        <taxon>Streptomycetaceae</taxon>
        <taxon>Streptomyces</taxon>
    </lineage>
</organism>
<comment type="function">
    <text evidence="1">Required for the transposition of the insertion element.</text>
</comment>
<keyword evidence="7" id="KW-1185">Reference proteome</keyword>
<proteinExistence type="inferred from homology"/>
<dbReference type="Proteomes" id="UP001596222">
    <property type="component" value="Unassembled WGS sequence"/>
</dbReference>
<keyword evidence="3" id="KW-0815">Transposition</keyword>
<keyword evidence="4" id="KW-0238">DNA-binding</keyword>
<gene>
    <name evidence="6" type="ORF">ACFPP6_36350</name>
</gene>